<proteinExistence type="predicted"/>
<accession>A0ACC0WI75</accession>
<gene>
    <name evidence="1" type="ORF">PsorP6_012238</name>
</gene>
<sequence length="63" mass="6551">MLSSDISDCRGSGAKDRYAALECLAKLATIPYELVHPYKGSAEAIVGAGRTQTSSSSHGCMST</sequence>
<evidence type="ECO:0000313" key="1">
    <source>
        <dbReference type="EMBL" id="KAI9918565.1"/>
    </source>
</evidence>
<dbReference type="EMBL" id="CM047591">
    <property type="protein sequence ID" value="KAI9918565.1"/>
    <property type="molecule type" value="Genomic_DNA"/>
</dbReference>
<dbReference type="Proteomes" id="UP001163321">
    <property type="component" value="Chromosome 12"/>
</dbReference>
<protein>
    <submittedName>
        <fullName evidence="1">Uncharacterized protein</fullName>
    </submittedName>
</protein>
<reference evidence="1 2" key="1">
    <citation type="journal article" date="2022" name="bioRxiv">
        <title>The genome of the oomycete Peronosclerospora sorghi, a cosmopolitan pathogen of maize and sorghum, is inflated with dispersed pseudogenes.</title>
        <authorList>
            <person name="Fletcher K."/>
            <person name="Martin F."/>
            <person name="Isakeit T."/>
            <person name="Cavanaugh K."/>
            <person name="Magill C."/>
            <person name="Michelmore R."/>
        </authorList>
    </citation>
    <scope>NUCLEOTIDE SEQUENCE [LARGE SCALE GENOMIC DNA]</scope>
    <source>
        <strain evidence="1">P6</strain>
    </source>
</reference>
<organism evidence="1 2">
    <name type="scientific">Peronosclerospora sorghi</name>
    <dbReference type="NCBI Taxonomy" id="230839"/>
    <lineage>
        <taxon>Eukaryota</taxon>
        <taxon>Sar</taxon>
        <taxon>Stramenopiles</taxon>
        <taxon>Oomycota</taxon>
        <taxon>Peronosporomycetes</taxon>
        <taxon>Peronosporales</taxon>
        <taxon>Peronosporaceae</taxon>
        <taxon>Peronosclerospora</taxon>
    </lineage>
</organism>
<comment type="caution">
    <text evidence="1">The sequence shown here is derived from an EMBL/GenBank/DDBJ whole genome shotgun (WGS) entry which is preliminary data.</text>
</comment>
<evidence type="ECO:0000313" key="2">
    <source>
        <dbReference type="Proteomes" id="UP001163321"/>
    </source>
</evidence>
<keyword evidence="2" id="KW-1185">Reference proteome</keyword>
<name>A0ACC0WI75_9STRA</name>